<reference evidence="2 3" key="1">
    <citation type="submission" date="2013-02" db="EMBL/GenBank/DDBJ databases">
        <title>A novel strain isolated from Lonar lake, Maharashtra, India.</title>
        <authorList>
            <person name="Singh A."/>
        </authorList>
    </citation>
    <scope>NUCLEOTIDE SEQUENCE [LARGE SCALE GENOMIC DNA]</scope>
    <source>
        <strain evidence="2 3">AK24</strain>
    </source>
</reference>
<dbReference type="AlphaFoldDB" id="R7ZSH2"/>
<sequence length="40" mass="4491">MENEKKQEKKQWIEPEMKGMSVQGGTLPDTYEAAFSGSLS</sequence>
<feature type="region of interest" description="Disordered" evidence="1">
    <location>
        <begin position="1"/>
        <end position="40"/>
    </location>
</feature>
<dbReference type="Proteomes" id="UP000013909">
    <property type="component" value="Unassembled WGS sequence"/>
</dbReference>
<name>R7ZSH2_9BACT</name>
<feature type="compositionally biased region" description="Basic and acidic residues" evidence="1">
    <location>
        <begin position="1"/>
        <end position="17"/>
    </location>
</feature>
<dbReference type="EMBL" id="AQHR01000069">
    <property type="protein sequence ID" value="EON76998.1"/>
    <property type="molecule type" value="Genomic_DNA"/>
</dbReference>
<gene>
    <name evidence="2" type="ORF">ADIS_2541</name>
</gene>
<keyword evidence="3" id="KW-1185">Reference proteome</keyword>
<accession>R7ZSH2</accession>
<organism evidence="2 3">
    <name type="scientific">Lunatimonas lonarensis</name>
    <dbReference type="NCBI Taxonomy" id="1232681"/>
    <lineage>
        <taxon>Bacteria</taxon>
        <taxon>Pseudomonadati</taxon>
        <taxon>Bacteroidota</taxon>
        <taxon>Cytophagia</taxon>
        <taxon>Cytophagales</taxon>
        <taxon>Cyclobacteriaceae</taxon>
    </lineage>
</organism>
<dbReference type="RefSeq" id="WP_010854677.1">
    <property type="nucleotide sequence ID" value="NZ_AQHR01000069.1"/>
</dbReference>
<comment type="caution">
    <text evidence="2">The sequence shown here is derived from an EMBL/GenBank/DDBJ whole genome shotgun (WGS) entry which is preliminary data.</text>
</comment>
<proteinExistence type="predicted"/>
<evidence type="ECO:0000313" key="2">
    <source>
        <dbReference type="EMBL" id="EON76998.1"/>
    </source>
</evidence>
<evidence type="ECO:0000313" key="3">
    <source>
        <dbReference type="Proteomes" id="UP000013909"/>
    </source>
</evidence>
<evidence type="ECO:0000256" key="1">
    <source>
        <dbReference type="SAM" id="MobiDB-lite"/>
    </source>
</evidence>
<protein>
    <submittedName>
        <fullName evidence="2">Uncharacterized protein</fullName>
    </submittedName>
</protein>
<dbReference type="STRING" id="1232681.ADIS_2541"/>